<dbReference type="InterPro" id="IPR051396">
    <property type="entry name" value="Bact_Antivir_Def_Nuclease"/>
</dbReference>
<dbReference type="InterPro" id="IPR027417">
    <property type="entry name" value="P-loop_NTPase"/>
</dbReference>
<dbReference type="Pfam" id="PF12476">
    <property type="entry name" value="DUF3696"/>
    <property type="match status" value="1"/>
</dbReference>
<feature type="domain" description="Endonuclease GajA/Old nuclease/RecF-like AAA" evidence="2">
    <location>
        <begin position="202"/>
        <end position="305"/>
    </location>
</feature>
<dbReference type="KEGG" id="mmb:Mmol_0484"/>
<reference evidence="3 4" key="2">
    <citation type="journal article" date="2011" name="J. Bacteriol.">
        <title>Genomes of three methylotrophs from a single niche uncover genetic and metabolic divergence of Methylophilaceae.</title>
        <authorList>
            <person name="Lapidus A."/>
            <person name="Clum A."/>
            <person name="Labutti K."/>
            <person name="Kaluzhnaya M.G."/>
            <person name="Lim S."/>
            <person name="Beck D.A."/>
            <person name="Glavina Del Rio T."/>
            <person name="Nolan M."/>
            <person name="Mavromatis K."/>
            <person name="Huntemann M."/>
            <person name="Lucas S."/>
            <person name="Lidstrom M.E."/>
            <person name="Ivanova N."/>
            <person name="Chistoserdova L."/>
        </authorList>
    </citation>
    <scope>NUCLEOTIDE SEQUENCE [LARGE SCALE GENOMIC DNA]</scope>
    <source>
        <strain evidence="4">JLW8 / ATCC BAA-1282 / DSM 17540</strain>
    </source>
</reference>
<protein>
    <recommendedName>
        <fullName evidence="5">DUF3696 domain-containing protein</fullName>
    </recommendedName>
</protein>
<evidence type="ECO:0000259" key="2">
    <source>
        <dbReference type="Pfam" id="PF13175"/>
    </source>
</evidence>
<proteinExistence type="predicted"/>
<dbReference type="Gene3D" id="3.40.50.300">
    <property type="entry name" value="P-loop containing nucleotide triphosphate hydrolases"/>
    <property type="match status" value="1"/>
</dbReference>
<dbReference type="InterPro" id="IPR014592">
    <property type="entry name" value="P-loop_UCP034888"/>
</dbReference>
<evidence type="ECO:0000313" key="4">
    <source>
        <dbReference type="Proteomes" id="UP000002742"/>
    </source>
</evidence>
<evidence type="ECO:0000259" key="1">
    <source>
        <dbReference type="Pfam" id="PF12476"/>
    </source>
</evidence>
<evidence type="ECO:0000313" key="3">
    <source>
        <dbReference type="EMBL" id="ACT47394.1"/>
    </source>
</evidence>
<reference evidence="4" key="1">
    <citation type="submission" date="2009-07" db="EMBL/GenBank/DDBJ databases">
        <title>Complete sequence of Methylotenera mobilis JLW8.</title>
        <authorList>
            <consortium name="US DOE Joint Genome Institute"/>
            <person name="Lucas S."/>
            <person name="Copeland A."/>
            <person name="Lapidus A."/>
            <person name="Glavina del Rio T."/>
            <person name="Tice H."/>
            <person name="Bruce D."/>
            <person name="Goodwin L."/>
            <person name="Pitluck S."/>
            <person name="LaButti K.M."/>
            <person name="Clum A."/>
            <person name="Larimer F."/>
            <person name="Land M."/>
            <person name="Hauser L."/>
            <person name="Kyrpides N."/>
            <person name="Mikhailova N."/>
            <person name="Kayluzhnaya M."/>
            <person name="Chistoserdova L."/>
        </authorList>
    </citation>
    <scope>NUCLEOTIDE SEQUENCE [LARGE SCALE GENOMIC DNA]</scope>
    <source>
        <strain evidence="4">JLW8 / ATCC BAA-1282 / DSM 17540</strain>
    </source>
</reference>
<dbReference type="PANTHER" id="PTHR43581">
    <property type="entry name" value="ATP/GTP PHOSPHATASE"/>
    <property type="match status" value="1"/>
</dbReference>
<dbReference type="AlphaFoldDB" id="C6WTZ5"/>
<accession>C6WTZ5</accession>
<dbReference type="STRING" id="583345.Mmol_0484"/>
<dbReference type="eggNOG" id="COG4938">
    <property type="taxonomic scope" value="Bacteria"/>
</dbReference>
<dbReference type="EMBL" id="CP001672">
    <property type="protein sequence ID" value="ACT47394.1"/>
    <property type="molecule type" value="Genomic_DNA"/>
</dbReference>
<keyword evidence="4" id="KW-1185">Reference proteome</keyword>
<dbReference type="PIRSF" id="PIRSF034888">
    <property type="entry name" value="P-loop_UCP034888"/>
    <property type="match status" value="1"/>
</dbReference>
<sequence length="374" mass="41626">MNIKKINLTNFKAYQSQTFELSKLSVFCGSNSVGKSTAIQALCIFFQSKFNDSDTLKINGDLVTIGEISDVHNHSNRNDDQLIIGIDFNQISLQWGYTTPKQRDEASLNELRLINTRSPSITNFLLNNNFKIQYLSADRFGPKDNFPLSQHAFHSNWLGTKGEFTIEVLQRLIEVKTERFNDVNDQRKHPAARSIDKFVSIEAWMQEIAPGYTITPQTIGKANVAFNTITPPNGMQTRSINVGYGYSYTLSVVTALILASAGDIVIIESPEAHLHPRGQSYLGRLILLTALANVQVIIETHSDHVLNGIRLATRLSDNHTDDLAKVFFVKNENSQTNVDILPIGAKGDLPSWPAGFFDQQALDIRSIISGVSIS</sequence>
<dbReference type="InterPro" id="IPR022532">
    <property type="entry name" value="DUF3696"/>
</dbReference>
<dbReference type="RefSeq" id="WP_015831431.1">
    <property type="nucleotide sequence ID" value="NC_012968.1"/>
</dbReference>
<dbReference type="SUPFAM" id="SSF52540">
    <property type="entry name" value="P-loop containing nucleoside triphosphate hydrolases"/>
    <property type="match status" value="1"/>
</dbReference>
<name>C6WTZ5_METML</name>
<dbReference type="Proteomes" id="UP000002742">
    <property type="component" value="Chromosome"/>
</dbReference>
<evidence type="ECO:0008006" key="5">
    <source>
        <dbReference type="Google" id="ProtNLM"/>
    </source>
</evidence>
<gene>
    <name evidence="3" type="ordered locus">Mmol_0484</name>
</gene>
<dbReference type="OrthoDB" id="3322489at2"/>
<dbReference type="Pfam" id="PF13175">
    <property type="entry name" value="AAA_15"/>
    <property type="match status" value="2"/>
</dbReference>
<feature type="domain" description="Endonuclease GajA/Old nuclease/RecF-like AAA" evidence="2">
    <location>
        <begin position="1"/>
        <end position="136"/>
    </location>
</feature>
<dbReference type="PANTHER" id="PTHR43581:SF2">
    <property type="entry name" value="EXCINUCLEASE ATPASE SUBUNIT"/>
    <property type="match status" value="1"/>
</dbReference>
<organism evidence="3 4">
    <name type="scientific">Methylotenera mobilis (strain JLW8 / ATCC BAA-1282 / DSM 17540)</name>
    <dbReference type="NCBI Taxonomy" id="583345"/>
    <lineage>
        <taxon>Bacteria</taxon>
        <taxon>Pseudomonadati</taxon>
        <taxon>Pseudomonadota</taxon>
        <taxon>Betaproteobacteria</taxon>
        <taxon>Nitrosomonadales</taxon>
        <taxon>Methylophilaceae</taxon>
        <taxon>Methylotenera</taxon>
    </lineage>
</organism>
<feature type="domain" description="DUF3696" evidence="1">
    <location>
        <begin position="325"/>
        <end position="364"/>
    </location>
</feature>
<dbReference type="HOGENOM" id="CLU_032548_0_0_4"/>
<dbReference type="InterPro" id="IPR041685">
    <property type="entry name" value="AAA_GajA/Old/RecF-like"/>
</dbReference>